<feature type="transmembrane region" description="Helical" evidence="8">
    <location>
        <begin position="466"/>
        <end position="487"/>
    </location>
</feature>
<protein>
    <submittedName>
        <fullName evidence="10">Aspartate-alanine antiporter</fullName>
    </submittedName>
</protein>
<evidence type="ECO:0000256" key="7">
    <source>
        <dbReference type="ARBA" id="ARBA00023136"/>
    </source>
</evidence>
<comment type="subcellular location">
    <subcellularLocation>
        <location evidence="1">Cell membrane</location>
        <topology evidence="1">Multi-pass membrane protein</topology>
    </subcellularLocation>
</comment>
<evidence type="ECO:0000256" key="2">
    <source>
        <dbReference type="ARBA" id="ARBA00009854"/>
    </source>
</evidence>
<proteinExistence type="inferred from homology"/>
<evidence type="ECO:0000313" key="10">
    <source>
        <dbReference type="EMBL" id="WAW09662.1"/>
    </source>
</evidence>
<dbReference type="RefSeq" id="WP_269308666.1">
    <property type="nucleotide sequence ID" value="NZ_CP098242.1"/>
</dbReference>
<dbReference type="AlphaFoldDB" id="A0A9E9LVV0"/>
<keyword evidence="7 8" id="KW-0472">Membrane</keyword>
<organism evidence="10 11">
    <name type="scientific">Oxalobacter vibrioformis</name>
    <dbReference type="NCBI Taxonomy" id="933080"/>
    <lineage>
        <taxon>Bacteria</taxon>
        <taxon>Pseudomonadati</taxon>
        <taxon>Pseudomonadota</taxon>
        <taxon>Betaproteobacteria</taxon>
        <taxon>Burkholderiales</taxon>
        <taxon>Oxalobacteraceae</taxon>
        <taxon>Oxalobacter</taxon>
    </lineage>
</organism>
<dbReference type="EMBL" id="CP098242">
    <property type="protein sequence ID" value="WAW09662.1"/>
    <property type="molecule type" value="Genomic_DNA"/>
</dbReference>
<dbReference type="GO" id="GO:0006813">
    <property type="term" value="P:potassium ion transport"/>
    <property type="evidence" value="ECO:0007669"/>
    <property type="project" value="InterPro"/>
</dbReference>
<feature type="transmembrane region" description="Helical" evidence="8">
    <location>
        <begin position="22"/>
        <end position="42"/>
    </location>
</feature>
<keyword evidence="5 8" id="KW-0812">Transmembrane</keyword>
<feature type="transmembrane region" description="Helical" evidence="8">
    <location>
        <begin position="402"/>
        <end position="421"/>
    </location>
</feature>
<feature type="transmembrane region" description="Helical" evidence="8">
    <location>
        <begin position="78"/>
        <end position="99"/>
    </location>
</feature>
<feature type="transmembrane region" description="Helical" evidence="8">
    <location>
        <begin position="106"/>
        <end position="125"/>
    </location>
</feature>
<keyword evidence="3" id="KW-0813">Transport</keyword>
<dbReference type="PANTHER" id="PTHR30445:SF9">
    <property type="match status" value="1"/>
</dbReference>
<keyword evidence="11" id="KW-1185">Reference proteome</keyword>
<evidence type="ECO:0000256" key="5">
    <source>
        <dbReference type="ARBA" id="ARBA00022692"/>
    </source>
</evidence>
<feature type="transmembrane region" description="Helical" evidence="8">
    <location>
        <begin position="493"/>
        <end position="517"/>
    </location>
</feature>
<evidence type="ECO:0000313" key="11">
    <source>
        <dbReference type="Proteomes" id="UP001156215"/>
    </source>
</evidence>
<dbReference type="KEGG" id="ovb:NB640_10580"/>
<reference evidence="10" key="1">
    <citation type="journal article" date="2022" name="Front. Microbiol.">
        <title>New perspectives on an old grouping: The genomic and phenotypic variability of Oxalobacter formigenes and the implications for calcium oxalate stone prevention.</title>
        <authorList>
            <person name="Chmiel J.A."/>
            <person name="Carr C."/>
            <person name="Stuivenberg G.A."/>
            <person name="Venema R."/>
            <person name="Chanyi R.M."/>
            <person name="Al K.F."/>
            <person name="Giguere D."/>
            <person name="Say H."/>
            <person name="Akouris P.P."/>
            <person name="Dominguez Romero S.A."/>
            <person name="Kwong A."/>
            <person name="Tai V."/>
            <person name="Koval S.F."/>
            <person name="Razvi H."/>
            <person name="Bjazevic J."/>
            <person name="Burton J.P."/>
        </authorList>
    </citation>
    <scope>NUCLEOTIDE SEQUENCE</scope>
    <source>
        <strain evidence="10">WoOx3</strain>
    </source>
</reference>
<dbReference type="InterPro" id="IPR006512">
    <property type="entry name" value="YidE_YbjL"/>
</dbReference>
<dbReference type="InterPro" id="IPR006037">
    <property type="entry name" value="RCK_C"/>
</dbReference>
<evidence type="ECO:0000256" key="8">
    <source>
        <dbReference type="SAM" id="Phobius"/>
    </source>
</evidence>
<comment type="similarity">
    <text evidence="2">Belongs to the AAE transporter (TC 2.A.81) family.</text>
</comment>
<keyword evidence="6 8" id="KW-1133">Transmembrane helix</keyword>
<dbReference type="Pfam" id="PF06826">
    <property type="entry name" value="Asp-Al_Ex"/>
    <property type="match status" value="2"/>
</dbReference>
<feature type="transmembrane region" description="Helical" evidence="8">
    <location>
        <begin position="556"/>
        <end position="577"/>
    </location>
</feature>
<feature type="transmembrane region" description="Helical" evidence="8">
    <location>
        <begin position="49"/>
        <end position="72"/>
    </location>
</feature>
<dbReference type="InterPro" id="IPR050144">
    <property type="entry name" value="AAE_transporter"/>
</dbReference>
<dbReference type="InterPro" id="IPR036721">
    <property type="entry name" value="RCK_C_sf"/>
</dbReference>
<feature type="domain" description="RCK C-terminal" evidence="9">
    <location>
        <begin position="223"/>
        <end position="303"/>
    </location>
</feature>
<keyword evidence="4" id="KW-1003">Cell membrane</keyword>
<dbReference type="InterPro" id="IPR022457">
    <property type="entry name" value="Asp_Ala_antiprt"/>
</dbReference>
<dbReference type="Proteomes" id="UP001156215">
    <property type="component" value="Chromosome"/>
</dbReference>
<evidence type="ECO:0000256" key="3">
    <source>
        <dbReference type="ARBA" id="ARBA00022448"/>
    </source>
</evidence>
<dbReference type="NCBIfam" id="TIGR01625">
    <property type="entry name" value="YidE_YbjL_dupl"/>
    <property type="match status" value="1"/>
</dbReference>
<feature type="transmembrane region" description="Helical" evidence="8">
    <location>
        <begin position="179"/>
        <end position="200"/>
    </location>
</feature>
<evidence type="ECO:0000256" key="1">
    <source>
        <dbReference type="ARBA" id="ARBA00004651"/>
    </source>
</evidence>
<dbReference type="SUPFAM" id="SSF116726">
    <property type="entry name" value="TrkA C-terminal domain-like"/>
    <property type="match status" value="1"/>
</dbReference>
<dbReference type="PROSITE" id="PS51202">
    <property type="entry name" value="RCK_C"/>
    <property type="match status" value="2"/>
</dbReference>
<dbReference type="PANTHER" id="PTHR30445">
    <property type="entry name" value="K(+)_H(+) ANTIPORTER SUBUNIT KHTT"/>
    <property type="match status" value="1"/>
</dbReference>
<dbReference type="GO" id="GO:0005886">
    <property type="term" value="C:plasma membrane"/>
    <property type="evidence" value="ECO:0007669"/>
    <property type="project" value="UniProtKB-SubCell"/>
</dbReference>
<evidence type="ECO:0000256" key="6">
    <source>
        <dbReference type="ARBA" id="ARBA00022989"/>
    </source>
</evidence>
<dbReference type="NCBIfam" id="TIGR03802">
    <property type="entry name" value="Asp_Ala_antiprt"/>
    <property type="match status" value="1"/>
</dbReference>
<dbReference type="GO" id="GO:0008324">
    <property type="term" value="F:monoatomic cation transmembrane transporter activity"/>
    <property type="evidence" value="ECO:0007669"/>
    <property type="project" value="InterPro"/>
</dbReference>
<name>A0A9E9LVV0_9BURK</name>
<evidence type="ECO:0000256" key="4">
    <source>
        <dbReference type="ARBA" id="ARBA00022475"/>
    </source>
</evidence>
<gene>
    <name evidence="10" type="primary">aspT</name>
    <name evidence="10" type="ORF">NB640_10580</name>
</gene>
<evidence type="ECO:0000259" key="9">
    <source>
        <dbReference type="PROSITE" id="PS51202"/>
    </source>
</evidence>
<sequence>MSDAITAFLQFAWHYLGLPGSWLGHEPEIAVFLSIGIGFYIGSRKIGPIQLGGVCGTLMIALVLGQSGIVVPPEVKNVFFALFIFALGYAGGPQFFGSLNAKGLRLGLFSVIEVSVVLLIAWLSMRIFSLDGGTTAGLVAGAATESAVIGTASDAISRLPFTPEYIRTLQANVVTAYSVTYIFGLITIVLFTSQIIPLILRKNVQEEADKLWKSLGSNNLADTPEAGDALPEMIGRSFIVTAGAKKEVGHINRLLGESAFIESLYRRKKPVEVTDSTVLRSGDAVLVFGQREAVMLAGTVLGEECGKPGALNMALDTEKYIVSRKGAAGLTLGELANRVREEELTRHVHLVSVMRNTHAMPLVPQLTLQAGDQLQLLGSPETIRQAGRFIGDPLVSNKKTNFVYIGLGLILGILIGQISIPFKGIDLSLGTGGGALLTGLVFGWFQTRSPRISATPPASLELMKDIGLAAFVACIGLSAGKQAFLLVRQYGPILPLAGVSIALTPAIISFLVGHFLLKLELPVLLGGIAGQQCSTPALSAVQAAAGNTTPLMGYTITYAISNVLLPLLGPIIVGIAFS</sequence>
<accession>A0A9E9LVV0</accession>
<feature type="domain" description="RCK C-terminal" evidence="9">
    <location>
        <begin position="308"/>
        <end position="392"/>
    </location>
</feature>